<reference evidence="14" key="2">
    <citation type="submission" date="2025-09" db="UniProtKB">
        <authorList>
            <consortium name="Ensembl"/>
        </authorList>
    </citation>
    <scope>IDENTIFICATION</scope>
</reference>
<reference evidence="14" key="1">
    <citation type="submission" date="2025-08" db="UniProtKB">
        <authorList>
            <consortium name="Ensembl"/>
        </authorList>
    </citation>
    <scope>IDENTIFICATION</scope>
</reference>
<dbReference type="InterPro" id="IPR013783">
    <property type="entry name" value="Ig-like_fold"/>
</dbReference>
<evidence type="ECO:0000256" key="8">
    <source>
        <dbReference type="ARBA" id="ARBA00023136"/>
    </source>
</evidence>
<keyword evidence="7" id="KW-1133">Transmembrane helix</keyword>
<dbReference type="PROSITE" id="PS50835">
    <property type="entry name" value="IG_LIKE"/>
    <property type="match status" value="1"/>
</dbReference>
<evidence type="ECO:0000256" key="1">
    <source>
        <dbReference type="ARBA" id="ARBA00004479"/>
    </source>
</evidence>
<evidence type="ECO:0000256" key="12">
    <source>
        <dbReference type="SAM" id="MobiDB-lite"/>
    </source>
</evidence>
<dbReference type="Ensembl" id="ENSCPGT00000018147.1">
    <property type="protein sequence ID" value="ENSCPGP00000016589.1"/>
    <property type="gene ID" value="ENSCPGG00000011630.1"/>
</dbReference>
<feature type="domain" description="Ig-like" evidence="13">
    <location>
        <begin position="396"/>
        <end position="470"/>
    </location>
</feature>
<dbReference type="Pfam" id="PF13895">
    <property type="entry name" value="Ig_2"/>
    <property type="match status" value="1"/>
</dbReference>
<dbReference type="Gene3D" id="2.60.40.10">
    <property type="entry name" value="Immunoglobulins"/>
    <property type="match status" value="5"/>
</dbReference>
<dbReference type="FunFam" id="2.60.40.10:FF:000641">
    <property type="entry name" value="Intercellular adhesion molecule 1"/>
    <property type="match status" value="1"/>
</dbReference>
<feature type="region of interest" description="Disordered" evidence="12">
    <location>
        <begin position="517"/>
        <end position="547"/>
    </location>
</feature>
<evidence type="ECO:0000256" key="2">
    <source>
        <dbReference type="ARBA" id="ARBA00005925"/>
    </source>
</evidence>
<keyword evidence="4" id="KW-0732">Signal</keyword>
<evidence type="ECO:0000259" key="13">
    <source>
        <dbReference type="PROSITE" id="PS50835"/>
    </source>
</evidence>
<keyword evidence="10" id="KW-0325">Glycoprotein</keyword>
<evidence type="ECO:0000256" key="6">
    <source>
        <dbReference type="ARBA" id="ARBA00022889"/>
    </source>
</evidence>
<name>A0A8C3K162_9CHAR</name>
<keyword evidence="15" id="KW-1185">Reference proteome</keyword>
<evidence type="ECO:0000256" key="5">
    <source>
        <dbReference type="ARBA" id="ARBA00022737"/>
    </source>
</evidence>
<dbReference type="AlphaFoldDB" id="A0A8C3K162"/>
<evidence type="ECO:0000313" key="15">
    <source>
        <dbReference type="Proteomes" id="UP000694419"/>
    </source>
</evidence>
<keyword evidence="6" id="KW-0130">Cell adhesion</keyword>
<comment type="subcellular location">
    <subcellularLocation>
        <location evidence="1">Membrane</location>
        <topology evidence="1">Single-pass type I membrane protein</topology>
    </subcellularLocation>
</comment>
<feature type="compositionally biased region" description="Pro residues" evidence="12">
    <location>
        <begin position="1"/>
        <end position="11"/>
    </location>
</feature>
<dbReference type="Proteomes" id="UP000694419">
    <property type="component" value="Unplaced"/>
</dbReference>
<evidence type="ECO:0000313" key="14">
    <source>
        <dbReference type="Ensembl" id="ENSCPGP00000016589.1"/>
    </source>
</evidence>
<evidence type="ECO:0000256" key="10">
    <source>
        <dbReference type="ARBA" id="ARBA00023180"/>
    </source>
</evidence>
<dbReference type="InterPro" id="IPR047012">
    <property type="entry name" value="ICAM_VCAM"/>
</dbReference>
<dbReference type="InterPro" id="IPR036179">
    <property type="entry name" value="Ig-like_dom_sf"/>
</dbReference>
<dbReference type="GO" id="GO:0005178">
    <property type="term" value="F:integrin binding"/>
    <property type="evidence" value="ECO:0007669"/>
    <property type="project" value="InterPro"/>
</dbReference>
<evidence type="ECO:0000256" key="7">
    <source>
        <dbReference type="ARBA" id="ARBA00022989"/>
    </source>
</evidence>
<keyword evidence="8" id="KW-0472">Membrane</keyword>
<feature type="region of interest" description="Disordered" evidence="12">
    <location>
        <begin position="1"/>
        <end position="55"/>
    </location>
</feature>
<evidence type="ECO:0000256" key="3">
    <source>
        <dbReference type="ARBA" id="ARBA00022692"/>
    </source>
</evidence>
<keyword evidence="11" id="KW-0393">Immunoglobulin domain</keyword>
<dbReference type="InterPro" id="IPR007110">
    <property type="entry name" value="Ig-like_dom"/>
</dbReference>
<comment type="similarity">
    <text evidence="2">Belongs to the immunoglobulin superfamily. ICAM family.</text>
</comment>
<dbReference type="Pfam" id="PF03921">
    <property type="entry name" value="ICAM_N"/>
    <property type="match status" value="1"/>
</dbReference>
<dbReference type="InterPro" id="IPR013768">
    <property type="entry name" value="ICAM_N"/>
</dbReference>
<protein>
    <recommendedName>
        <fullName evidence="13">Ig-like domain-containing protein</fullName>
    </recommendedName>
</protein>
<organism evidence="14 15">
    <name type="scientific">Calidris pygmaea</name>
    <name type="common">Spoon-billed sandpiper</name>
    <dbReference type="NCBI Taxonomy" id="425635"/>
    <lineage>
        <taxon>Eukaryota</taxon>
        <taxon>Metazoa</taxon>
        <taxon>Chordata</taxon>
        <taxon>Craniata</taxon>
        <taxon>Vertebrata</taxon>
        <taxon>Euteleostomi</taxon>
        <taxon>Archelosauria</taxon>
        <taxon>Archosauria</taxon>
        <taxon>Dinosauria</taxon>
        <taxon>Saurischia</taxon>
        <taxon>Theropoda</taxon>
        <taxon>Coelurosauria</taxon>
        <taxon>Aves</taxon>
        <taxon>Neognathae</taxon>
        <taxon>Neoaves</taxon>
        <taxon>Charadriiformes</taxon>
        <taxon>Scolopacidae</taxon>
        <taxon>Calidris</taxon>
    </lineage>
</organism>
<keyword evidence="3" id="KW-0812">Transmembrane</keyword>
<dbReference type="GO" id="GO:0098609">
    <property type="term" value="P:cell-cell adhesion"/>
    <property type="evidence" value="ECO:0007669"/>
    <property type="project" value="InterPro"/>
</dbReference>
<evidence type="ECO:0000256" key="4">
    <source>
        <dbReference type="ARBA" id="ARBA00022729"/>
    </source>
</evidence>
<evidence type="ECO:0000256" key="11">
    <source>
        <dbReference type="ARBA" id="ARBA00023319"/>
    </source>
</evidence>
<dbReference type="PANTHER" id="PTHR13771">
    <property type="entry name" value="INTERCELLULAR ADHESION MOLECULE"/>
    <property type="match status" value="1"/>
</dbReference>
<keyword evidence="5" id="KW-0677">Repeat</keyword>
<dbReference type="PANTHER" id="PTHR13771:SF9">
    <property type="entry name" value="INTERCELLULAR ADHESION MOLECULE 5"/>
    <property type="match status" value="1"/>
</dbReference>
<evidence type="ECO:0000256" key="9">
    <source>
        <dbReference type="ARBA" id="ARBA00023157"/>
    </source>
</evidence>
<dbReference type="InterPro" id="IPR003987">
    <property type="entry name" value="ICAM_VCAM_N"/>
</dbReference>
<dbReference type="GO" id="GO:0005886">
    <property type="term" value="C:plasma membrane"/>
    <property type="evidence" value="ECO:0007669"/>
    <property type="project" value="TreeGrafter"/>
</dbReference>
<dbReference type="InterPro" id="IPR048679">
    <property type="entry name" value="ICAM1_3_5_D2"/>
</dbReference>
<sequence length="547" mass="59418">QPWGSPQPSPPSILGMGTAMGVPSTSSPLHSGDGDNHGGPLTSSPTTCEAPDASGNFETSLRKRLGPSGPKETVVDLLNVTDWNSSVQGFYKCYQDRAVVTTKLTVYRAPELVVLEPVPALAVGKSHEVRCGVSGAAPVRKLVVTLRRGDETLSTETFSQHKGDEPEQMWVTHRLTAQRRDHGHNITCQALLDLAHHDPRLTHAWGSFSPVAEFPEDPEMEPDIYLEVGKKVTATCAVGDVFPAPLFKLELANQTLPFSLSQDGHRATAEVAHSQPGDLGLVCTVRVGPVERRKEATVHVYRFPSPLLNLSTPSSAAGTEVRGLCRLPPGHSAELRLQIRVGHRILEPWGPSPLPFSLTAREEDHGEELSCDAQLLDGSKAPRKTKTIRLSITAGPRMDDGSCPPSQNWTEGQDETLRCWARGNPPPHMECAKNGEPFPVGVPHPVTRTHAGTYRCTATNPLGTAVRTITIFVHCEWGQECWGVLVVLGVPMVSRVLGAPGGSWRSWKIREYRLQQRQKQLQMESPRPPGSSEERAALNGSALEGQP</sequence>
<dbReference type="Pfam" id="PF21146">
    <property type="entry name" value="ICAM1_3_5_D2"/>
    <property type="match status" value="1"/>
</dbReference>
<proteinExistence type="inferred from homology"/>
<dbReference type="PRINTS" id="PR01472">
    <property type="entry name" value="ICAMVCAM1"/>
</dbReference>
<keyword evidence="9" id="KW-1015">Disulfide bond</keyword>
<accession>A0A8C3K162</accession>
<dbReference type="SUPFAM" id="SSF48726">
    <property type="entry name" value="Immunoglobulin"/>
    <property type="match status" value="3"/>
</dbReference>